<dbReference type="GO" id="GO:0016020">
    <property type="term" value="C:membrane"/>
    <property type="evidence" value="ECO:0007669"/>
    <property type="project" value="UniProtKB-SubCell"/>
</dbReference>
<comment type="caution">
    <text evidence="6">The sequence shown here is derived from an EMBL/GenBank/DDBJ whole genome shotgun (WGS) entry which is preliminary data.</text>
</comment>
<reference evidence="6" key="1">
    <citation type="submission" date="2021-02" db="EMBL/GenBank/DDBJ databases">
        <authorList>
            <person name="Nowell W R."/>
        </authorList>
    </citation>
    <scope>NUCLEOTIDE SEQUENCE</scope>
</reference>
<evidence type="ECO:0000313" key="8">
    <source>
        <dbReference type="Proteomes" id="UP000663832"/>
    </source>
</evidence>
<feature type="transmembrane region" description="Helical" evidence="5">
    <location>
        <begin position="92"/>
        <end position="113"/>
    </location>
</feature>
<dbReference type="EMBL" id="CAJNOM010003338">
    <property type="protein sequence ID" value="CAF1644472.1"/>
    <property type="molecule type" value="Genomic_DNA"/>
</dbReference>
<keyword evidence="5" id="KW-0472">Membrane</keyword>
<evidence type="ECO:0000256" key="4">
    <source>
        <dbReference type="ARBA" id="ARBA00023224"/>
    </source>
</evidence>
<dbReference type="PANTHER" id="PTHR24243">
    <property type="entry name" value="G-PROTEIN COUPLED RECEPTOR"/>
    <property type="match status" value="1"/>
</dbReference>
<dbReference type="OrthoDB" id="10021316at2759"/>
<dbReference type="SUPFAM" id="SSF81321">
    <property type="entry name" value="Family A G protein-coupled receptor-like"/>
    <property type="match status" value="1"/>
</dbReference>
<dbReference type="EMBL" id="CAJNOI010002994">
    <property type="protein sequence ID" value="CAF1500974.1"/>
    <property type="molecule type" value="Genomic_DNA"/>
</dbReference>
<sequence>MSSWMSTLLVIQQQIIRYVYSLYLIFGITGCCLNIILFSQRQFRTVSCCTYFLASSVAMIMNLVFGIGPHMYTLNHADPITTIPTFCKMRIYLIQVVALTYRWSLTAACLDRYALSSTNTRLRKLAKVNVARRIVGTIVIVWVILPVHTLIFYNLRAGACGIFYNTTAALFHGIFTTMASCVLPASIMFTCALLIRQNLALKRQRHQLTKKRDQVKHKNRTRDQQVLVMLFMQYSNVGR</sequence>
<dbReference type="PANTHER" id="PTHR24243:SF208">
    <property type="entry name" value="PYROKININ-1 RECEPTOR"/>
    <property type="match status" value="1"/>
</dbReference>
<keyword evidence="8" id="KW-1185">Reference proteome</keyword>
<comment type="subcellular location">
    <subcellularLocation>
        <location evidence="1">Membrane</location>
        <topology evidence="1">Multi-pass membrane protein</topology>
    </subcellularLocation>
</comment>
<evidence type="ECO:0000256" key="2">
    <source>
        <dbReference type="ARBA" id="ARBA00023040"/>
    </source>
</evidence>
<evidence type="ECO:0000313" key="6">
    <source>
        <dbReference type="EMBL" id="CAF1500974.1"/>
    </source>
</evidence>
<proteinExistence type="predicted"/>
<protein>
    <recommendedName>
        <fullName evidence="10">G-protein coupled receptors family 1 profile domain-containing protein</fullName>
    </recommendedName>
</protein>
<evidence type="ECO:0000313" key="7">
    <source>
        <dbReference type="EMBL" id="CAF1644472.1"/>
    </source>
</evidence>
<evidence type="ECO:0000313" key="9">
    <source>
        <dbReference type="Proteomes" id="UP000663877"/>
    </source>
</evidence>
<feature type="transmembrane region" description="Helical" evidence="5">
    <location>
        <begin position="173"/>
        <end position="195"/>
    </location>
</feature>
<feature type="transmembrane region" description="Helical" evidence="5">
    <location>
        <begin position="51"/>
        <end position="72"/>
    </location>
</feature>
<dbReference type="Proteomes" id="UP000663832">
    <property type="component" value="Unassembled WGS sequence"/>
</dbReference>
<feature type="transmembrane region" description="Helical" evidence="5">
    <location>
        <begin position="20"/>
        <end position="39"/>
    </location>
</feature>
<gene>
    <name evidence="6" type="ORF">BJG266_LOCUS43167</name>
    <name evidence="7" type="ORF">QVE165_LOCUS60084</name>
</gene>
<dbReference type="CDD" id="cd00637">
    <property type="entry name" value="7tm_classA_rhodopsin-like"/>
    <property type="match status" value="1"/>
</dbReference>
<keyword evidence="3" id="KW-0675">Receptor</keyword>
<organism evidence="6 9">
    <name type="scientific">Adineta steineri</name>
    <dbReference type="NCBI Taxonomy" id="433720"/>
    <lineage>
        <taxon>Eukaryota</taxon>
        <taxon>Metazoa</taxon>
        <taxon>Spiralia</taxon>
        <taxon>Gnathifera</taxon>
        <taxon>Rotifera</taxon>
        <taxon>Eurotatoria</taxon>
        <taxon>Bdelloidea</taxon>
        <taxon>Adinetida</taxon>
        <taxon>Adinetidae</taxon>
        <taxon>Adineta</taxon>
    </lineage>
</organism>
<evidence type="ECO:0000256" key="1">
    <source>
        <dbReference type="ARBA" id="ARBA00004141"/>
    </source>
</evidence>
<keyword evidence="4" id="KW-0807">Transducer</keyword>
<feature type="transmembrane region" description="Helical" evidence="5">
    <location>
        <begin position="134"/>
        <end position="153"/>
    </location>
</feature>
<name>A0A815TBV4_9BILA</name>
<dbReference type="Gene3D" id="1.20.1070.10">
    <property type="entry name" value="Rhodopsin 7-helix transmembrane proteins"/>
    <property type="match status" value="1"/>
</dbReference>
<evidence type="ECO:0000256" key="3">
    <source>
        <dbReference type="ARBA" id="ARBA00023170"/>
    </source>
</evidence>
<keyword evidence="5" id="KW-1133">Transmembrane helix</keyword>
<evidence type="ECO:0008006" key="10">
    <source>
        <dbReference type="Google" id="ProtNLM"/>
    </source>
</evidence>
<accession>A0A815TBV4</accession>
<evidence type="ECO:0000256" key="5">
    <source>
        <dbReference type="SAM" id="Phobius"/>
    </source>
</evidence>
<dbReference type="AlphaFoldDB" id="A0A815TBV4"/>
<keyword evidence="5" id="KW-0812">Transmembrane</keyword>
<dbReference type="GO" id="GO:0004930">
    <property type="term" value="F:G protein-coupled receptor activity"/>
    <property type="evidence" value="ECO:0007669"/>
    <property type="project" value="UniProtKB-KW"/>
</dbReference>
<keyword evidence="2" id="KW-0297">G-protein coupled receptor</keyword>
<dbReference type="Proteomes" id="UP000663877">
    <property type="component" value="Unassembled WGS sequence"/>
</dbReference>